<keyword evidence="4 8" id="KW-0479">Metal-binding</keyword>
<dbReference type="AlphaFoldDB" id="A0A9D1CH12"/>
<dbReference type="EMBL" id="DVFO01000005">
    <property type="protein sequence ID" value="HIQ60124.1"/>
    <property type="molecule type" value="Genomic_DNA"/>
</dbReference>
<feature type="binding site" evidence="8">
    <location>
        <position position="244"/>
    </location>
    <ligand>
        <name>Zn(2+)</name>
        <dbReference type="ChEBI" id="CHEBI:29105"/>
        <label>1</label>
    </ligand>
</feature>
<evidence type="ECO:0000256" key="1">
    <source>
        <dbReference type="ARBA" id="ARBA00006272"/>
    </source>
</evidence>
<evidence type="ECO:0000256" key="4">
    <source>
        <dbReference type="ARBA" id="ARBA00022723"/>
    </source>
</evidence>
<dbReference type="SUPFAM" id="SSF101821">
    <property type="entry name" value="Aminopeptidase/glucanase lid domain"/>
    <property type="match status" value="1"/>
</dbReference>
<dbReference type="Pfam" id="PF05343">
    <property type="entry name" value="Peptidase_M42"/>
    <property type="match status" value="1"/>
</dbReference>
<dbReference type="GO" id="GO:0006508">
    <property type="term" value="P:proteolysis"/>
    <property type="evidence" value="ECO:0007669"/>
    <property type="project" value="UniProtKB-KW"/>
</dbReference>
<gene>
    <name evidence="9" type="ORF">IAD31_00775</name>
</gene>
<organism evidence="9 10">
    <name type="scientific">Candidatus Enterenecus faecium</name>
    <dbReference type="NCBI Taxonomy" id="2840780"/>
    <lineage>
        <taxon>Bacteria</taxon>
        <taxon>Bacillati</taxon>
        <taxon>Bacillota</taxon>
        <taxon>Clostridia</taxon>
        <taxon>Eubacteriales</taxon>
        <taxon>Candidatus Enterenecus</taxon>
    </lineage>
</organism>
<reference evidence="9" key="2">
    <citation type="journal article" date="2021" name="PeerJ">
        <title>Extensive microbial diversity within the chicken gut microbiome revealed by metagenomics and culture.</title>
        <authorList>
            <person name="Gilroy R."/>
            <person name="Ravi A."/>
            <person name="Getino M."/>
            <person name="Pursley I."/>
            <person name="Horton D.L."/>
            <person name="Alikhan N.F."/>
            <person name="Baker D."/>
            <person name="Gharbi K."/>
            <person name="Hall N."/>
            <person name="Watson M."/>
            <person name="Adriaenssens E.M."/>
            <person name="Foster-Nyarko E."/>
            <person name="Jarju S."/>
            <person name="Secka A."/>
            <person name="Antonio M."/>
            <person name="Oren A."/>
            <person name="Chaudhuri R.R."/>
            <person name="La Ragione R."/>
            <person name="Hildebrand F."/>
            <person name="Pallen M.J."/>
        </authorList>
    </citation>
    <scope>NUCLEOTIDE SEQUENCE</scope>
    <source>
        <strain evidence="9">ChiGjej2B2-12916</strain>
    </source>
</reference>
<protein>
    <submittedName>
        <fullName evidence="9">M42 family metallopeptidase</fullName>
    </submittedName>
</protein>
<evidence type="ECO:0000256" key="6">
    <source>
        <dbReference type="PIRNR" id="PIRNR001123"/>
    </source>
</evidence>
<dbReference type="Proteomes" id="UP000886879">
    <property type="component" value="Unassembled WGS sequence"/>
</dbReference>
<name>A0A9D1CH12_9FIRM</name>
<dbReference type="PIRSF" id="PIRSF001123">
    <property type="entry name" value="PepA_GA"/>
    <property type="match status" value="1"/>
</dbReference>
<feature type="binding site" evidence="8">
    <location>
        <position position="72"/>
    </location>
    <ligand>
        <name>Zn(2+)</name>
        <dbReference type="ChEBI" id="CHEBI:29105"/>
        <label>1</label>
    </ligand>
</feature>
<dbReference type="PANTHER" id="PTHR32481:SF7">
    <property type="entry name" value="AMINOPEPTIDASE YHFE-RELATED"/>
    <property type="match status" value="1"/>
</dbReference>
<comment type="caution">
    <text evidence="9">The sequence shown here is derived from an EMBL/GenBank/DDBJ whole genome shotgun (WGS) entry which is preliminary data.</text>
</comment>
<dbReference type="SUPFAM" id="SSF53187">
    <property type="entry name" value="Zn-dependent exopeptidases"/>
    <property type="match status" value="1"/>
</dbReference>
<proteinExistence type="inferred from homology"/>
<dbReference type="Gene3D" id="3.40.630.10">
    <property type="entry name" value="Zn peptidases"/>
    <property type="match status" value="1"/>
</dbReference>
<comment type="cofactor">
    <cofactor evidence="8">
        <name>a divalent metal cation</name>
        <dbReference type="ChEBI" id="CHEBI:60240"/>
    </cofactor>
    <text evidence="8">Binds 2 divalent metal cations per subunit.</text>
</comment>
<dbReference type="InterPro" id="IPR008007">
    <property type="entry name" value="Peptidase_M42"/>
</dbReference>
<accession>A0A9D1CH12</accession>
<dbReference type="Gene3D" id="2.40.30.40">
    <property type="entry name" value="Peptidase M42, domain 2"/>
    <property type="match status" value="1"/>
</dbReference>
<evidence type="ECO:0000256" key="8">
    <source>
        <dbReference type="PIRSR" id="PIRSR001123-2"/>
    </source>
</evidence>
<keyword evidence="2" id="KW-0031">Aminopeptidase</keyword>
<dbReference type="GO" id="GO:0046872">
    <property type="term" value="F:metal ion binding"/>
    <property type="evidence" value="ECO:0007669"/>
    <property type="project" value="UniProtKB-UniRule"/>
</dbReference>
<feature type="binding site" evidence="8">
    <location>
        <position position="189"/>
    </location>
    <ligand>
        <name>Zn(2+)</name>
        <dbReference type="ChEBI" id="CHEBI:29105"/>
        <label>2</label>
    </ligand>
</feature>
<comment type="similarity">
    <text evidence="1 6">Belongs to the peptidase M42 family.</text>
</comment>
<evidence type="ECO:0000256" key="2">
    <source>
        <dbReference type="ARBA" id="ARBA00022438"/>
    </source>
</evidence>
<evidence type="ECO:0000313" key="10">
    <source>
        <dbReference type="Proteomes" id="UP000886879"/>
    </source>
</evidence>
<sequence>MCVKHVVNDAVEQALALLAIDSPSGYTETVAQYAYNHLKDLGFDPQYTRKGAVLVNLTPNLPQENGLLLLAHLDTLGGMISRITGEGRIHIVNVGGLRPHNCEGENVRIRTRDGKVYTGTFQLHNPSAHVNPDYSDTPRTFDTMEVVLDEEVESREDVKALGISNGDVVCFDPRTTVTPSGYIKSRFLDDKLSAGILLALARQVAHGDVTPTRPVWLHLTGYEEVGHGGSTSVPAGITDVVAVDMGCVGDNLEGEERKVSICAKDGRSPYDYALTSQLIEAAKQSGADYAVDIFTNYGSDADATLSAGYEVRHGLIGPGVFASHGYERSHKKGVLSTLKLLDAFVG</sequence>
<evidence type="ECO:0000313" key="9">
    <source>
        <dbReference type="EMBL" id="HIQ60124.1"/>
    </source>
</evidence>
<dbReference type="InterPro" id="IPR023367">
    <property type="entry name" value="Peptidase_M42_dom2"/>
</dbReference>
<evidence type="ECO:0000256" key="3">
    <source>
        <dbReference type="ARBA" id="ARBA00022670"/>
    </source>
</evidence>
<dbReference type="InterPro" id="IPR051464">
    <property type="entry name" value="Peptidase_M42_aminopept"/>
</dbReference>
<keyword evidence="3" id="KW-0645">Protease</keyword>
<evidence type="ECO:0000256" key="5">
    <source>
        <dbReference type="ARBA" id="ARBA00022801"/>
    </source>
</evidence>
<evidence type="ECO:0000256" key="7">
    <source>
        <dbReference type="PIRSR" id="PIRSR001123-1"/>
    </source>
</evidence>
<keyword evidence="5" id="KW-0378">Hydrolase</keyword>
<feature type="active site" description="Proton acceptor" evidence="7">
    <location>
        <position position="223"/>
    </location>
</feature>
<dbReference type="GO" id="GO:0004177">
    <property type="term" value="F:aminopeptidase activity"/>
    <property type="evidence" value="ECO:0007669"/>
    <property type="project" value="UniProtKB-UniRule"/>
</dbReference>
<feature type="binding site" evidence="8">
    <location>
        <position position="189"/>
    </location>
    <ligand>
        <name>Zn(2+)</name>
        <dbReference type="ChEBI" id="CHEBI:29105"/>
        <label>1</label>
    </ligand>
</feature>
<reference evidence="9" key="1">
    <citation type="submission" date="2020-10" db="EMBL/GenBank/DDBJ databases">
        <authorList>
            <person name="Gilroy R."/>
        </authorList>
    </citation>
    <scope>NUCLEOTIDE SEQUENCE</scope>
    <source>
        <strain evidence="9">ChiGjej2B2-12916</strain>
    </source>
</reference>
<dbReference type="CDD" id="cd05657">
    <property type="entry name" value="M42_glucanase_like"/>
    <property type="match status" value="1"/>
</dbReference>
<dbReference type="PANTHER" id="PTHR32481">
    <property type="entry name" value="AMINOPEPTIDASE"/>
    <property type="match status" value="1"/>
</dbReference>
<feature type="binding site" evidence="8">
    <location>
        <position position="224"/>
    </location>
    <ligand>
        <name>Zn(2+)</name>
        <dbReference type="ChEBI" id="CHEBI:29105"/>
        <label>2</label>
    </ligand>
</feature>